<keyword evidence="1" id="KW-0862">Zinc</keyword>
<dbReference type="InterPro" id="IPR001878">
    <property type="entry name" value="Znf_CCHC"/>
</dbReference>
<dbReference type="SMART" id="SM00343">
    <property type="entry name" value="ZnF_C2HC"/>
    <property type="match status" value="1"/>
</dbReference>
<keyword evidence="1" id="KW-0479">Metal-binding</keyword>
<evidence type="ECO:0000313" key="3">
    <source>
        <dbReference type="EMBL" id="GAA0161960.1"/>
    </source>
</evidence>
<dbReference type="InterPro" id="IPR036875">
    <property type="entry name" value="Znf_CCHC_sf"/>
</dbReference>
<dbReference type="EMBL" id="BAABME010004326">
    <property type="protein sequence ID" value="GAA0161960.1"/>
    <property type="molecule type" value="Genomic_DNA"/>
</dbReference>
<dbReference type="AlphaFoldDB" id="A0AAV3QH29"/>
<dbReference type="Pfam" id="PF14223">
    <property type="entry name" value="Retrotran_gag_2"/>
    <property type="match status" value="1"/>
</dbReference>
<organism evidence="3 4">
    <name type="scientific">Lithospermum erythrorhizon</name>
    <name type="common">Purple gromwell</name>
    <name type="synonym">Lithospermum officinale var. erythrorhizon</name>
    <dbReference type="NCBI Taxonomy" id="34254"/>
    <lineage>
        <taxon>Eukaryota</taxon>
        <taxon>Viridiplantae</taxon>
        <taxon>Streptophyta</taxon>
        <taxon>Embryophyta</taxon>
        <taxon>Tracheophyta</taxon>
        <taxon>Spermatophyta</taxon>
        <taxon>Magnoliopsida</taxon>
        <taxon>eudicotyledons</taxon>
        <taxon>Gunneridae</taxon>
        <taxon>Pentapetalae</taxon>
        <taxon>asterids</taxon>
        <taxon>lamiids</taxon>
        <taxon>Boraginales</taxon>
        <taxon>Boraginaceae</taxon>
        <taxon>Boraginoideae</taxon>
        <taxon>Lithospermeae</taxon>
        <taxon>Lithospermum</taxon>
    </lineage>
</organism>
<proteinExistence type="predicted"/>
<gene>
    <name evidence="3" type="ORF">LIER_18156</name>
</gene>
<reference evidence="3 4" key="1">
    <citation type="submission" date="2024-01" db="EMBL/GenBank/DDBJ databases">
        <title>The complete chloroplast genome sequence of Lithospermum erythrorhizon: insights into the phylogenetic relationship among Boraginaceae species and the maternal lineages of purple gromwells.</title>
        <authorList>
            <person name="Okada T."/>
            <person name="Watanabe K."/>
        </authorList>
    </citation>
    <scope>NUCLEOTIDE SEQUENCE [LARGE SCALE GENOMIC DNA]</scope>
</reference>
<keyword evidence="1" id="KW-0863">Zinc-finger</keyword>
<dbReference type="GO" id="GO:0003676">
    <property type="term" value="F:nucleic acid binding"/>
    <property type="evidence" value="ECO:0007669"/>
    <property type="project" value="InterPro"/>
</dbReference>
<protein>
    <recommendedName>
        <fullName evidence="2">CCHC-type domain-containing protein</fullName>
    </recommendedName>
</protein>
<dbReference type="SUPFAM" id="SSF57756">
    <property type="entry name" value="Retrovirus zinc finger-like domains"/>
    <property type="match status" value="1"/>
</dbReference>
<dbReference type="Proteomes" id="UP001454036">
    <property type="component" value="Unassembled WGS sequence"/>
</dbReference>
<evidence type="ECO:0000259" key="2">
    <source>
        <dbReference type="PROSITE" id="PS50158"/>
    </source>
</evidence>
<feature type="domain" description="CCHC-type" evidence="2">
    <location>
        <begin position="247"/>
        <end position="261"/>
    </location>
</feature>
<accession>A0AAV3QH29</accession>
<dbReference type="PANTHER" id="PTHR35317">
    <property type="entry name" value="OS04G0629600 PROTEIN"/>
    <property type="match status" value="1"/>
</dbReference>
<sequence>MSEDKTLTKIPHFDGHYDHWSELMENLLRAKGLWGTIERGFVEPMETTILTDNQRALLEDSRTKDHQVKHYLFQAIDRTVFEQLLDRSTSKIVWDSLKKRYDGNDKVKKSLRNALRRNFEVLEMRKGETIESYFARVTTVSNKLRSNGEDMCESKIVEKILRTLNDQFTYIVVSIEESIDIEALTVDELQSILNLHEQKLNRFNKYEGDQVLKVEERTYVRGRGRGTFRGRSRGRGRQTNNKSNVACYKCHSLGHFQYECPAWTKEANYVVVDEEEEYVLMAHTELNNPIKSNT</sequence>
<keyword evidence="4" id="KW-1185">Reference proteome</keyword>
<comment type="caution">
    <text evidence="3">The sequence shown here is derived from an EMBL/GenBank/DDBJ whole genome shotgun (WGS) entry which is preliminary data.</text>
</comment>
<name>A0AAV3QH29_LITER</name>
<dbReference type="GO" id="GO:0008270">
    <property type="term" value="F:zinc ion binding"/>
    <property type="evidence" value="ECO:0007669"/>
    <property type="project" value="UniProtKB-KW"/>
</dbReference>
<dbReference type="PANTHER" id="PTHR35317:SF27">
    <property type="entry name" value="RETROVIRUS-RELATED POL POLYPROTEIN FROM TRANSPOSON TNT 1-94"/>
    <property type="match status" value="1"/>
</dbReference>
<evidence type="ECO:0000313" key="4">
    <source>
        <dbReference type="Proteomes" id="UP001454036"/>
    </source>
</evidence>
<evidence type="ECO:0000256" key="1">
    <source>
        <dbReference type="PROSITE-ProRule" id="PRU00047"/>
    </source>
</evidence>
<dbReference type="PROSITE" id="PS50158">
    <property type="entry name" value="ZF_CCHC"/>
    <property type="match status" value="1"/>
</dbReference>
<dbReference type="Gene3D" id="4.10.60.10">
    <property type="entry name" value="Zinc finger, CCHC-type"/>
    <property type="match status" value="1"/>
</dbReference>